<dbReference type="Pfam" id="PF04773">
    <property type="entry name" value="FecR"/>
    <property type="match status" value="1"/>
</dbReference>
<name>A0ABT9SDL8_9BURK</name>
<proteinExistence type="predicted"/>
<comment type="caution">
    <text evidence="3">The sequence shown here is derived from an EMBL/GenBank/DDBJ whole genome shotgun (WGS) entry which is preliminary data.</text>
</comment>
<gene>
    <name evidence="3" type="ORF">J2W36_004732</name>
</gene>
<sequence length="321" mass="34851">MPLDELERQAWSWLRRLNSGDVRVSDAEAFKRWLCTSPAHRSIFAAAKRDWALIEPAAGSVLRTNPEAAALHERALNGPNHNRRVFLGAAASAAAVAGVAVLHPQMDLWRPLNEWNADERTATGEQRTFAVAQRIQVMLNTQTSVRRQTVGSGTIGIDLLAGEVAVDLMDPGEPFTVLAGVGRSRAEFGRFEVRHLDGRVRVTCIEGDVSIEHPAGRRALETGQQAVYDGVAVSGVGSVDAADVSAWREGELVFRQTPLARVVEEINRYRSGRVMLINAAARSKPVSGSFAIGLLDVALVQLQRTFDLHAQSLPAGLLILS</sequence>
<dbReference type="InterPro" id="IPR006860">
    <property type="entry name" value="FecR"/>
</dbReference>
<evidence type="ECO:0000313" key="3">
    <source>
        <dbReference type="EMBL" id="MDP9902455.1"/>
    </source>
</evidence>
<dbReference type="RefSeq" id="WP_307692196.1">
    <property type="nucleotide sequence ID" value="NZ_JAUSRO010000018.1"/>
</dbReference>
<protein>
    <submittedName>
        <fullName evidence="3">Transmembrane sensor</fullName>
    </submittedName>
</protein>
<dbReference type="InterPro" id="IPR012373">
    <property type="entry name" value="Ferrdict_sens_TM"/>
</dbReference>
<feature type="domain" description="FecR protein" evidence="1">
    <location>
        <begin position="119"/>
        <end position="209"/>
    </location>
</feature>
<dbReference type="Pfam" id="PF16220">
    <property type="entry name" value="DUF4880"/>
    <property type="match status" value="1"/>
</dbReference>
<dbReference type="Gene3D" id="3.55.50.30">
    <property type="match status" value="1"/>
</dbReference>
<keyword evidence="3" id="KW-0812">Transmembrane</keyword>
<reference evidence="3 4" key="1">
    <citation type="submission" date="2023-07" db="EMBL/GenBank/DDBJ databases">
        <title>Sorghum-associated microbial communities from plants grown in Nebraska, USA.</title>
        <authorList>
            <person name="Schachtman D."/>
        </authorList>
    </citation>
    <scope>NUCLEOTIDE SEQUENCE [LARGE SCALE GENOMIC DNA]</scope>
    <source>
        <strain evidence="3 4">DS1607</strain>
    </source>
</reference>
<dbReference type="Proteomes" id="UP001226867">
    <property type="component" value="Unassembled WGS sequence"/>
</dbReference>
<evidence type="ECO:0000313" key="4">
    <source>
        <dbReference type="Proteomes" id="UP001226867"/>
    </source>
</evidence>
<feature type="domain" description="FecR N-terminal" evidence="2">
    <location>
        <begin position="8"/>
        <end position="49"/>
    </location>
</feature>
<dbReference type="PANTHER" id="PTHR30273">
    <property type="entry name" value="PERIPLASMIC SIGNAL SENSOR AND SIGMA FACTOR ACTIVATOR FECR-RELATED"/>
    <property type="match status" value="1"/>
</dbReference>
<dbReference type="Gene3D" id="2.60.120.1440">
    <property type="match status" value="1"/>
</dbReference>
<keyword evidence="4" id="KW-1185">Reference proteome</keyword>
<dbReference type="PANTHER" id="PTHR30273:SF2">
    <property type="entry name" value="PROTEIN FECR"/>
    <property type="match status" value="1"/>
</dbReference>
<accession>A0ABT9SDL8</accession>
<evidence type="ECO:0000259" key="2">
    <source>
        <dbReference type="Pfam" id="PF16220"/>
    </source>
</evidence>
<evidence type="ECO:0000259" key="1">
    <source>
        <dbReference type="Pfam" id="PF04773"/>
    </source>
</evidence>
<organism evidence="3 4">
    <name type="scientific">Variovorax ginsengisoli</name>
    <dbReference type="NCBI Taxonomy" id="363844"/>
    <lineage>
        <taxon>Bacteria</taxon>
        <taxon>Pseudomonadati</taxon>
        <taxon>Pseudomonadota</taxon>
        <taxon>Betaproteobacteria</taxon>
        <taxon>Burkholderiales</taxon>
        <taxon>Comamonadaceae</taxon>
        <taxon>Variovorax</taxon>
    </lineage>
</organism>
<keyword evidence="3" id="KW-0472">Membrane</keyword>
<dbReference type="EMBL" id="JAUSRO010000018">
    <property type="protein sequence ID" value="MDP9902455.1"/>
    <property type="molecule type" value="Genomic_DNA"/>
</dbReference>
<dbReference type="InterPro" id="IPR032623">
    <property type="entry name" value="FecR_N"/>
</dbReference>
<dbReference type="PIRSF" id="PIRSF018266">
    <property type="entry name" value="FecR"/>
    <property type="match status" value="1"/>
</dbReference>